<evidence type="ECO:0000256" key="2">
    <source>
        <dbReference type="ARBA" id="ARBA00005830"/>
    </source>
</evidence>
<sequence>MERIPASAGPEAIFEAFRRDGIVVIEGFLTLDQVQRFSSEVQPGLDELTVGAPKNDEAVQTANIMDEMMGEKTKRLGQLVTRSAVFRHEFLEHDLMHALLEKVFIEGPMDGYWMNASEVIEIAPGSNAQPIHRDQELYDVWNRAGSAMPEAICNFLSALTPFTALNGATQVAPGTHRDFTSDHLLDQGFQGRSDLKTIPAVMSPGDCIFFSGKILHGGGANHTADELRRGLAMSFIRRMLTPEQAHPLSVSREIADTMMYRGQAMLGFRSQWPVIKGVPNFYWTHQGSEVGGHIGLREKAIGSVMP</sequence>
<dbReference type="Pfam" id="PF05721">
    <property type="entry name" value="PhyH"/>
    <property type="match status" value="1"/>
</dbReference>
<name>A0ABR0SG06_9HYPO</name>
<proteinExistence type="inferred from homology"/>
<organism evidence="7 8">
    <name type="scientific">Cladobotryum mycophilum</name>
    <dbReference type="NCBI Taxonomy" id="491253"/>
    <lineage>
        <taxon>Eukaryota</taxon>
        <taxon>Fungi</taxon>
        <taxon>Dikarya</taxon>
        <taxon>Ascomycota</taxon>
        <taxon>Pezizomycotina</taxon>
        <taxon>Sordariomycetes</taxon>
        <taxon>Hypocreomycetidae</taxon>
        <taxon>Hypocreales</taxon>
        <taxon>Hypocreaceae</taxon>
        <taxon>Cladobotryum</taxon>
    </lineage>
</organism>
<dbReference type="SUPFAM" id="SSF51197">
    <property type="entry name" value="Clavaminate synthase-like"/>
    <property type="match status" value="1"/>
</dbReference>
<keyword evidence="8" id="KW-1185">Reference proteome</keyword>
<keyword evidence="5" id="KW-0560">Oxidoreductase</keyword>
<dbReference type="PANTHER" id="PTHR20883:SF19">
    <property type="entry name" value="MULTIFUNCTIONAL DIOXYGENASE AUSE"/>
    <property type="match status" value="1"/>
</dbReference>
<reference evidence="7 8" key="1">
    <citation type="submission" date="2024-01" db="EMBL/GenBank/DDBJ databases">
        <title>Complete genome of Cladobotryum mycophilum ATHUM6906.</title>
        <authorList>
            <person name="Christinaki A.C."/>
            <person name="Myridakis A.I."/>
            <person name="Kouvelis V.N."/>
        </authorList>
    </citation>
    <scope>NUCLEOTIDE SEQUENCE [LARGE SCALE GENOMIC DNA]</scope>
    <source>
        <strain evidence="7 8">ATHUM6906</strain>
    </source>
</reference>
<comment type="similarity">
    <text evidence="2">Belongs to the PhyH family.</text>
</comment>
<comment type="cofactor">
    <cofactor evidence="1">
        <name>Fe cation</name>
        <dbReference type="ChEBI" id="CHEBI:24875"/>
    </cofactor>
</comment>
<gene>
    <name evidence="7" type="ORF">PT974_08890</name>
</gene>
<evidence type="ECO:0000313" key="8">
    <source>
        <dbReference type="Proteomes" id="UP001338125"/>
    </source>
</evidence>
<dbReference type="EMBL" id="JAVFKD010000014">
    <property type="protein sequence ID" value="KAK5990621.1"/>
    <property type="molecule type" value="Genomic_DNA"/>
</dbReference>
<evidence type="ECO:0000313" key="7">
    <source>
        <dbReference type="EMBL" id="KAK5990621.1"/>
    </source>
</evidence>
<dbReference type="Gene3D" id="2.60.120.620">
    <property type="entry name" value="q2cbj1_9rhob like domain"/>
    <property type="match status" value="1"/>
</dbReference>
<accession>A0ABR0SG06</accession>
<evidence type="ECO:0000256" key="1">
    <source>
        <dbReference type="ARBA" id="ARBA00001962"/>
    </source>
</evidence>
<dbReference type="GO" id="GO:0051213">
    <property type="term" value="F:dioxygenase activity"/>
    <property type="evidence" value="ECO:0007669"/>
    <property type="project" value="UniProtKB-KW"/>
</dbReference>
<evidence type="ECO:0000256" key="5">
    <source>
        <dbReference type="ARBA" id="ARBA00023002"/>
    </source>
</evidence>
<keyword evidence="3" id="KW-0479">Metal-binding</keyword>
<dbReference type="Proteomes" id="UP001338125">
    <property type="component" value="Unassembled WGS sequence"/>
</dbReference>
<dbReference type="PANTHER" id="PTHR20883">
    <property type="entry name" value="PHYTANOYL-COA DIOXYGENASE DOMAIN CONTAINING 1"/>
    <property type="match status" value="1"/>
</dbReference>
<protein>
    <submittedName>
        <fullName evidence="7">Multifunctional dioxygenase ausE</fullName>
    </submittedName>
</protein>
<keyword evidence="6" id="KW-0408">Iron</keyword>
<evidence type="ECO:0000256" key="3">
    <source>
        <dbReference type="ARBA" id="ARBA00022723"/>
    </source>
</evidence>
<comment type="caution">
    <text evidence="7">The sequence shown here is derived from an EMBL/GenBank/DDBJ whole genome shotgun (WGS) entry which is preliminary data.</text>
</comment>
<keyword evidence="4 7" id="KW-0223">Dioxygenase</keyword>
<evidence type="ECO:0000256" key="6">
    <source>
        <dbReference type="ARBA" id="ARBA00023004"/>
    </source>
</evidence>
<evidence type="ECO:0000256" key="4">
    <source>
        <dbReference type="ARBA" id="ARBA00022964"/>
    </source>
</evidence>
<dbReference type="InterPro" id="IPR008775">
    <property type="entry name" value="Phytyl_CoA_dOase-like"/>
</dbReference>